<keyword evidence="7" id="KW-0999">Mitochondrion inner membrane</keyword>
<evidence type="ECO:0000256" key="9">
    <source>
        <dbReference type="ARBA" id="ARBA00022989"/>
    </source>
</evidence>
<dbReference type="InterPro" id="IPR002067">
    <property type="entry name" value="MCP"/>
</dbReference>
<dbReference type="PROSITE" id="PS50920">
    <property type="entry name" value="SOLCAR"/>
    <property type="match status" value="3"/>
</dbReference>
<evidence type="ECO:0000256" key="18">
    <source>
        <dbReference type="RuleBase" id="RU000488"/>
    </source>
</evidence>
<dbReference type="InterPro" id="IPR018108">
    <property type="entry name" value="MCP_transmembrane"/>
</dbReference>
<dbReference type="PANTHER" id="PTHR45678">
    <property type="entry name" value="MITOCHONDRIAL 2-OXODICARBOXYLATE CARRIER 1-RELATED"/>
    <property type="match status" value="1"/>
</dbReference>
<protein>
    <recommendedName>
        <fullName evidence="14">Mitochondrial glutamate carrier 2</fullName>
    </recommendedName>
    <alternativeName>
        <fullName evidence="16">Glutamate/H(+) symporter 2</fullName>
    </alternativeName>
    <alternativeName>
        <fullName evidence="15">Solute carrier family 25 member 18</fullName>
    </alternativeName>
</protein>
<comment type="catalytic activity">
    <reaction evidence="12">
        <text>L-glutamate(in) + H(+)(in) = L-glutamate(out) + H(+)(out)</text>
        <dbReference type="Rhea" id="RHEA:70955"/>
        <dbReference type="ChEBI" id="CHEBI:15378"/>
        <dbReference type="ChEBI" id="CHEBI:29985"/>
    </reaction>
</comment>
<dbReference type="Pfam" id="PF00153">
    <property type="entry name" value="Mito_carr"/>
    <property type="match status" value="3"/>
</dbReference>
<comment type="function">
    <text evidence="13">Responsible for the transport of glutamate from the cytosol into the mitochondrial matrix with the concomitant import of a proton (symport system).</text>
</comment>
<keyword evidence="10" id="KW-0496">Mitochondrion</keyword>
<evidence type="ECO:0000256" key="8">
    <source>
        <dbReference type="ARBA" id="ARBA00022847"/>
    </source>
</evidence>
<dbReference type="GO" id="GO:0005743">
    <property type="term" value="C:mitochondrial inner membrane"/>
    <property type="evidence" value="ECO:0007669"/>
    <property type="project" value="UniProtKB-SubCell"/>
</dbReference>
<dbReference type="AlphaFoldDB" id="A0A1L8E0G9"/>
<keyword evidence="11 17" id="KW-0472">Membrane</keyword>
<dbReference type="PANTHER" id="PTHR45678:SF5">
    <property type="entry name" value="AT03939P-RELATED"/>
    <property type="match status" value="1"/>
</dbReference>
<evidence type="ECO:0000256" key="13">
    <source>
        <dbReference type="ARBA" id="ARBA00057953"/>
    </source>
</evidence>
<evidence type="ECO:0000313" key="20">
    <source>
        <dbReference type="EMBL" id="JAV12233.1"/>
    </source>
</evidence>
<keyword evidence="6" id="KW-0677">Repeat</keyword>
<comment type="similarity">
    <text evidence="2 18">Belongs to the mitochondrial carrier (TC 2.A.29) family.</text>
</comment>
<evidence type="ECO:0000256" key="17">
    <source>
        <dbReference type="PROSITE-ProRule" id="PRU00282"/>
    </source>
</evidence>
<feature type="transmembrane region" description="Helical" evidence="19">
    <location>
        <begin position="294"/>
        <end position="318"/>
    </location>
</feature>
<feature type="repeat" description="Solcar" evidence="17">
    <location>
        <begin position="224"/>
        <end position="313"/>
    </location>
</feature>
<evidence type="ECO:0000256" key="3">
    <source>
        <dbReference type="ARBA" id="ARBA00022448"/>
    </source>
</evidence>
<evidence type="ECO:0000256" key="15">
    <source>
        <dbReference type="ARBA" id="ARBA00076502"/>
    </source>
</evidence>
<dbReference type="InterPro" id="IPR051028">
    <property type="entry name" value="Mito_Solute_Carrier"/>
</dbReference>
<keyword evidence="3 18" id="KW-0813">Transport</keyword>
<dbReference type="GO" id="GO:0043490">
    <property type="term" value="P:malate-aspartate shuttle"/>
    <property type="evidence" value="ECO:0007669"/>
    <property type="project" value="TreeGrafter"/>
</dbReference>
<dbReference type="GO" id="GO:0005313">
    <property type="term" value="F:L-glutamate transmembrane transporter activity"/>
    <property type="evidence" value="ECO:0007669"/>
    <property type="project" value="TreeGrafter"/>
</dbReference>
<feature type="repeat" description="Solcar" evidence="17">
    <location>
        <begin position="18"/>
        <end position="108"/>
    </location>
</feature>
<dbReference type="InterPro" id="IPR023395">
    <property type="entry name" value="MCP_dom_sf"/>
</dbReference>
<evidence type="ECO:0000256" key="16">
    <source>
        <dbReference type="ARBA" id="ARBA00081096"/>
    </source>
</evidence>
<accession>A0A1L8E0G9</accession>
<dbReference type="SUPFAM" id="SSF103506">
    <property type="entry name" value="Mitochondrial carrier"/>
    <property type="match status" value="1"/>
</dbReference>
<name>A0A1L8E0G9_9DIPT</name>
<reference evidence="20" key="1">
    <citation type="submission" date="2016-12" db="EMBL/GenBank/DDBJ databases">
        <title>An insight into the sialome and mialome of the sand fly, Nyssomyia neivai.</title>
        <authorList>
            <person name="Sebastian V."/>
            <person name="Goulart T.M."/>
            <person name="Oliveira W."/>
            <person name="Calvo E."/>
            <person name="Oliveira L.F."/>
            <person name="Pinto M.C."/>
            <person name="Rosselino A.M."/>
            <person name="Ribeiro J.M."/>
        </authorList>
    </citation>
    <scope>NUCLEOTIDE SEQUENCE</scope>
</reference>
<evidence type="ECO:0000256" key="1">
    <source>
        <dbReference type="ARBA" id="ARBA00004448"/>
    </source>
</evidence>
<sequence length="322" mass="34505">MSSDQQKVAAPVQAPKQFALLPKIVNGGIAGIIGVSCVFPLDLVKTRLQNQQVGPNGERMYKSMFDCFKKTYRAEGYFGMYRGSAVNILLITPEKAIKLAANDFFRHHLTNKTTGQLSVVRQMAAGGLAGLCQIIITTPMELLKIQMQDAGRVAAQAKLAGKTVPKTSATKIALDLLREKGIVGLYKGIGATMLRDVSFSIVYFPLFATLNGLGPRKSDGSGEAVFWCSFLSGCASGSIAALVVNPFDVIKTRLQALKKAEGEVAFNGISDAILKTFKNEGITAFFKGGLCRMIVIAPLFGIAQMVYFLGVAEAILGIKPAK</sequence>
<dbReference type="GO" id="GO:0015293">
    <property type="term" value="F:symporter activity"/>
    <property type="evidence" value="ECO:0007669"/>
    <property type="project" value="UniProtKB-KW"/>
</dbReference>
<dbReference type="EMBL" id="GFDF01001851">
    <property type="protein sequence ID" value="JAV12233.1"/>
    <property type="molecule type" value="Transcribed_RNA"/>
</dbReference>
<keyword evidence="9 19" id="KW-1133">Transmembrane helix</keyword>
<keyword evidence="8" id="KW-0769">Symport</keyword>
<evidence type="ECO:0000256" key="14">
    <source>
        <dbReference type="ARBA" id="ARBA00069241"/>
    </source>
</evidence>
<evidence type="ECO:0000256" key="7">
    <source>
        <dbReference type="ARBA" id="ARBA00022792"/>
    </source>
</evidence>
<evidence type="ECO:0000256" key="11">
    <source>
        <dbReference type="ARBA" id="ARBA00023136"/>
    </source>
</evidence>
<dbReference type="GO" id="GO:0015183">
    <property type="term" value="F:L-aspartate transmembrane transporter activity"/>
    <property type="evidence" value="ECO:0007669"/>
    <property type="project" value="TreeGrafter"/>
</dbReference>
<evidence type="ECO:0000256" key="2">
    <source>
        <dbReference type="ARBA" id="ARBA00006375"/>
    </source>
</evidence>
<keyword evidence="4" id="KW-0597">Phosphoprotein</keyword>
<keyword evidence="5 17" id="KW-0812">Transmembrane</keyword>
<organism evidence="20">
    <name type="scientific">Nyssomyia neivai</name>
    <dbReference type="NCBI Taxonomy" id="330878"/>
    <lineage>
        <taxon>Eukaryota</taxon>
        <taxon>Metazoa</taxon>
        <taxon>Ecdysozoa</taxon>
        <taxon>Arthropoda</taxon>
        <taxon>Hexapoda</taxon>
        <taxon>Insecta</taxon>
        <taxon>Pterygota</taxon>
        <taxon>Neoptera</taxon>
        <taxon>Endopterygota</taxon>
        <taxon>Diptera</taxon>
        <taxon>Nematocera</taxon>
        <taxon>Psychodoidea</taxon>
        <taxon>Psychodidae</taxon>
        <taxon>Nyssomyia</taxon>
    </lineage>
</organism>
<evidence type="ECO:0000256" key="19">
    <source>
        <dbReference type="SAM" id="Phobius"/>
    </source>
</evidence>
<evidence type="ECO:0000256" key="10">
    <source>
        <dbReference type="ARBA" id="ARBA00023128"/>
    </source>
</evidence>
<dbReference type="PRINTS" id="PR00926">
    <property type="entry name" value="MITOCARRIER"/>
</dbReference>
<evidence type="ECO:0000256" key="12">
    <source>
        <dbReference type="ARBA" id="ARBA00048437"/>
    </source>
</evidence>
<proteinExistence type="inferred from homology"/>
<evidence type="ECO:0000256" key="4">
    <source>
        <dbReference type="ARBA" id="ARBA00022553"/>
    </source>
</evidence>
<dbReference type="FunFam" id="1.50.40.10:FF:000026">
    <property type="entry name" value="Putative mitochondrial glutamate carrier 2"/>
    <property type="match status" value="1"/>
</dbReference>
<dbReference type="Gene3D" id="1.50.40.10">
    <property type="entry name" value="Mitochondrial carrier domain"/>
    <property type="match status" value="1"/>
</dbReference>
<feature type="repeat" description="Solcar" evidence="17">
    <location>
        <begin position="117"/>
        <end position="213"/>
    </location>
</feature>
<comment type="subcellular location">
    <subcellularLocation>
        <location evidence="1">Mitochondrion inner membrane</location>
        <topology evidence="1">Multi-pass membrane protein</topology>
    </subcellularLocation>
</comment>
<evidence type="ECO:0000256" key="6">
    <source>
        <dbReference type="ARBA" id="ARBA00022737"/>
    </source>
</evidence>
<evidence type="ECO:0000256" key="5">
    <source>
        <dbReference type="ARBA" id="ARBA00022692"/>
    </source>
</evidence>